<feature type="region of interest" description="Disordered" evidence="2">
    <location>
        <begin position="1"/>
        <end position="36"/>
    </location>
</feature>
<sequence length="264" mass="30293">MSKRKSEHHFKGHGKKFKSGSNLLDPNTSGIYATCPRGKENQCRRELLSVLSEKIPEYFDIPEDDNNEEEDEPKSALSIEEKIKQELSEMKEADKNPKTNYLQPIDIDVECVVFIKTRKPVDPVVLVQKYAQECFDSGVKTTRSTQKLTPISDSCSTAGDAEEHLKELSKRVLKNHFHQQDQEPVKFAIQVSKKHFDTLKSEEIIKAVAETIGRDHGHTVDLKNYEKLIIVECYKNNIGMSVVEDYIKYSKFNLQQIYDKTSSH</sequence>
<gene>
    <name evidence="4" type="ORF">I9W82_003199</name>
</gene>
<feature type="domain" description="THUMP" evidence="3">
    <location>
        <begin position="133"/>
        <end position="244"/>
    </location>
</feature>
<reference evidence="4 5" key="1">
    <citation type="submission" date="2020-12" db="EMBL/GenBank/DDBJ databases">
        <title>Effect of drift, selection, and recombination on the evolution of hybrid genomes in Candida yeast pathogens.</title>
        <authorList>
            <person name="Mixao V."/>
            <person name="Ksiezopolska E."/>
            <person name="Saus E."/>
            <person name="Boekhout T."/>
            <person name="Gacser A."/>
            <person name="Gabaldon T."/>
        </authorList>
    </citation>
    <scope>NUCLEOTIDE SEQUENCE [LARGE SCALE GENOMIC DNA]</scope>
    <source>
        <strain evidence="4 5">BP57</strain>
    </source>
</reference>
<dbReference type="GeneID" id="93651828"/>
<dbReference type="Pfam" id="PF02926">
    <property type="entry name" value="THUMP"/>
    <property type="match status" value="1"/>
</dbReference>
<dbReference type="CDD" id="cd11717">
    <property type="entry name" value="THUMP_THUMPD1_like"/>
    <property type="match status" value="1"/>
</dbReference>
<evidence type="ECO:0000256" key="2">
    <source>
        <dbReference type="SAM" id="MobiDB-lite"/>
    </source>
</evidence>
<dbReference type="EMBL" id="JAEOAQ010000003">
    <property type="protein sequence ID" value="KAG5419432.1"/>
    <property type="molecule type" value="Genomic_DNA"/>
</dbReference>
<dbReference type="GO" id="GO:0003723">
    <property type="term" value="F:RNA binding"/>
    <property type="evidence" value="ECO:0007669"/>
    <property type="project" value="UniProtKB-UniRule"/>
</dbReference>
<evidence type="ECO:0000313" key="4">
    <source>
        <dbReference type="EMBL" id="KAG5419432.1"/>
    </source>
</evidence>
<dbReference type="InterPro" id="IPR040183">
    <property type="entry name" value="THUMPD1-like"/>
</dbReference>
<keyword evidence="1" id="KW-0694">RNA-binding</keyword>
<dbReference type="SUPFAM" id="SSF143437">
    <property type="entry name" value="THUMP domain-like"/>
    <property type="match status" value="1"/>
</dbReference>
<accession>A0A8H7ZIQ2</accession>
<feature type="compositionally biased region" description="Basic residues" evidence="2">
    <location>
        <begin position="1"/>
        <end position="18"/>
    </location>
</feature>
<dbReference type="InterPro" id="IPR004114">
    <property type="entry name" value="THUMP_dom"/>
</dbReference>
<dbReference type="PROSITE" id="PS51165">
    <property type="entry name" value="THUMP"/>
    <property type="match status" value="1"/>
</dbReference>
<protein>
    <recommendedName>
        <fullName evidence="3">THUMP domain-containing protein</fullName>
    </recommendedName>
</protein>
<dbReference type="GO" id="GO:0006400">
    <property type="term" value="P:tRNA modification"/>
    <property type="evidence" value="ECO:0007669"/>
    <property type="project" value="InterPro"/>
</dbReference>
<dbReference type="OrthoDB" id="367221at2759"/>
<dbReference type="Proteomes" id="UP000669133">
    <property type="component" value="Unassembled WGS sequence"/>
</dbReference>
<evidence type="ECO:0000313" key="5">
    <source>
        <dbReference type="Proteomes" id="UP000669133"/>
    </source>
</evidence>
<dbReference type="PANTHER" id="PTHR13452:SF10">
    <property type="entry name" value="THUMP DOMAIN-CONTAINING PROTEIN 1"/>
    <property type="match status" value="1"/>
</dbReference>
<keyword evidence="5" id="KW-1185">Reference proteome</keyword>
<organism evidence="4 5">
    <name type="scientific">Candida metapsilosis</name>
    <dbReference type="NCBI Taxonomy" id="273372"/>
    <lineage>
        <taxon>Eukaryota</taxon>
        <taxon>Fungi</taxon>
        <taxon>Dikarya</taxon>
        <taxon>Ascomycota</taxon>
        <taxon>Saccharomycotina</taxon>
        <taxon>Pichiomycetes</taxon>
        <taxon>Debaryomycetaceae</taxon>
        <taxon>Candida/Lodderomyces clade</taxon>
        <taxon>Candida</taxon>
    </lineage>
</organism>
<dbReference type="SMART" id="SM00981">
    <property type="entry name" value="THUMP"/>
    <property type="match status" value="1"/>
</dbReference>
<feature type="compositionally biased region" description="Polar residues" evidence="2">
    <location>
        <begin position="22"/>
        <end position="31"/>
    </location>
</feature>
<dbReference type="PANTHER" id="PTHR13452">
    <property type="entry name" value="THUMP DOMAIN CONTAINING PROTEIN 1-RELATED"/>
    <property type="match status" value="1"/>
</dbReference>
<proteinExistence type="predicted"/>
<dbReference type="Gene3D" id="3.30.2300.10">
    <property type="entry name" value="THUMP superfamily"/>
    <property type="match status" value="1"/>
</dbReference>
<dbReference type="AlphaFoldDB" id="A0A8H7ZIQ2"/>
<comment type="caution">
    <text evidence="4">The sequence shown here is derived from an EMBL/GenBank/DDBJ whole genome shotgun (WGS) entry which is preliminary data.</text>
</comment>
<dbReference type="RefSeq" id="XP_067548548.1">
    <property type="nucleotide sequence ID" value="XM_067692138.1"/>
</dbReference>
<name>A0A8H7ZIQ2_9ASCO</name>
<evidence type="ECO:0000259" key="3">
    <source>
        <dbReference type="PROSITE" id="PS51165"/>
    </source>
</evidence>
<evidence type="ECO:0000256" key="1">
    <source>
        <dbReference type="PROSITE-ProRule" id="PRU00529"/>
    </source>
</evidence>
<dbReference type="FunFam" id="3.30.2300.10:FF:000001">
    <property type="entry name" value="THUMP domain-containing protein 1"/>
    <property type="match status" value="1"/>
</dbReference>